<evidence type="ECO:0000256" key="9">
    <source>
        <dbReference type="ARBA" id="ARBA00023242"/>
    </source>
</evidence>
<keyword evidence="16" id="KW-1185">Reference proteome</keyword>
<organism evidence="15 16">
    <name type="scientific">Boletus edulis BED1</name>
    <dbReference type="NCBI Taxonomy" id="1328754"/>
    <lineage>
        <taxon>Eukaryota</taxon>
        <taxon>Fungi</taxon>
        <taxon>Dikarya</taxon>
        <taxon>Basidiomycota</taxon>
        <taxon>Agaricomycotina</taxon>
        <taxon>Agaricomycetes</taxon>
        <taxon>Agaricomycetidae</taxon>
        <taxon>Boletales</taxon>
        <taxon>Boletineae</taxon>
        <taxon>Boletaceae</taxon>
        <taxon>Boletoideae</taxon>
        <taxon>Boletus</taxon>
    </lineage>
</organism>
<keyword evidence="3" id="KW-0132">Cell division</keyword>
<evidence type="ECO:0000256" key="6">
    <source>
        <dbReference type="ARBA" id="ARBA00022840"/>
    </source>
</evidence>
<dbReference type="Gene3D" id="3.40.50.300">
    <property type="entry name" value="P-loop containing nucleotide triphosphate hydrolases"/>
    <property type="match status" value="2"/>
</dbReference>
<dbReference type="Proteomes" id="UP001194468">
    <property type="component" value="Unassembled WGS sequence"/>
</dbReference>
<reference evidence="15" key="2">
    <citation type="journal article" date="2020" name="Nat. Commun.">
        <title>Large-scale genome sequencing of mycorrhizal fungi provides insights into the early evolution of symbiotic traits.</title>
        <authorList>
            <person name="Miyauchi S."/>
            <person name="Kiss E."/>
            <person name="Kuo A."/>
            <person name="Drula E."/>
            <person name="Kohler A."/>
            <person name="Sanchez-Garcia M."/>
            <person name="Morin E."/>
            <person name="Andreopoulos B."/>
            <person name="Barry K.W."/>
            <person name="Bonito G."/>
            <person name="Buee M."/>
            <person name="Carver A."/>
            <person name="Chen C."/>
            <person name="Cichocki N."/>
            <person name="Clum A."/>
            <person name="Culley D."/>
            <person name="Crous P.W."/>
            <person name="Fauchery L."/>
            <person name="Girlanda M."/>
            <person name="Hayes R.D."/>
            <person name="Keri Z."/>
            <person name="LaButti K."/>
            <person name="Lipzen A."/>
            <person name="Lombard V."/>
            <person name="Magnuson J."/>
            <person name="Maillard F."/>
            <person name="Murat C."/>
            <person name="Nolan M."/>
            <person name="Ohm R.A."/>
            <person name="Pangilinan J."/>
            <person name="Pereira M.F."/>
            <person name="Perotto S."/>
            <person name="Peter M."/>
            <person name="Pfister S."/>
            <person name="Riley R."/>
            <person name="Sitrit Y."/>
            <person name="Stielow J.B."/>
            <person name="Szollosi G."/>
            <person name="Zifcakova L."/>
            <person name="Stursova M."/>
            <person name="Spatafora J.W."/>
            <person name="Tedersoo L."/>
            <person name="Vaario L.M."/>
            <person name="Yamada A."/>
            <person name="Yan M."/>
            <person name="Wang P."/>
            <person name="Xu J."/>
            <person name="Bruns T."/>
            <person name="Baldrian P."/>
            <person name="Vilgalys R."/>
            <person name="Dunand C."/>
            <person name="Henrissat B."/>
            <person name="Grigoriev I.V."/>
            <person name="Hibbett D."/>
            <person name="Nagy L.G."/>
            <person name="Martin F.M."/>
        </authorList>
    </citation>
    <scope>NUCLEOTIDE SEQUENCE</scope>
    <source>
        <strain evidence="15">BED1</strain>
    </source>
</reference>
<keyword evidence="10" id="KW-0131">Cell cycle</keyword>
<dbReference type="SMART" id="SM00968">
    <property type="entry name" value="SMC_hinge"/>
    <property type="match status" value="1"/>
</dbReference>
<dbReference type="GO" id="GO:0005524">
    <property type="term" value="F:ATP binding"/>
    <property type="evidence" value="ECO:0007669"/>
    <property type="project" value="UniProtKB-KW"/>
</dbReference>
<feature type="domain" description="SMC hinge" evidence="14">
    <location>
        <begin position="523"/>
        <end position="644"/>
    </location>
</feature>
<feature type="compositionally biased region" description="Basic residues" evidence="13">
    <location>
        <begin position="1197"/>
        <end position="1206"/>
    </location>
</feature>
<evidence type="ECO:0000256" key="10">
    <source>
        <dbReference type="ARBA" id="ARBA00023306"/>
    </source>
</evidence>
<dbReference type="InterPro" id="IPR027120">
    <property type="entry name" value="Smc2_ABC"/>
</dbReference>
<feature type="compositionally biased region" description="Polar residues" evidence="13">
    <location>
        <begin position="1176"/>
        <end position="1187"/>
    </location>
</feature>
<sequence length="1206" mass="135604">MRIEELVIEGFKSYPVRTQITGWDPSFNAITGLNGSGKSNILDAICFVLGITNMAQMRAQNQQDLIYKRGQAGVTKASVTIVFDNSDREKSPVGLENYKQITVTRQIALPSISKYLLNGHKSTQQTVQNLFQSVQLNINNPNFLIMQGRITKVLNMRPQEILGMVEEAAGTRMFEERKDKAKKTMDKKDKRVQELSSILAEEISPKLEKFRAEKRQFLEWQKERAELERIGRTLRAWEWADASRKLETVGEDINAKEAEKDTADKQRKKLSKDCKAAEKMWEEVNEKREAERKKGGKLKKMEEEVAELDKELEKFRTKIQLTNGNIDEEKTKVAASREELQNLRDSLEDKRGQVNQLEKDYQSVKTSHDAMQATLGNSEELLQTLLTGVSTSNTGNTGGGYMGQIAEAKARLAQAAAKEEQNHLKLSMNEKELKALEAKWKEVEKDAHQGQQNLARMKGELDRLKQQLSECGWSTEQQQQCDVELRTARGVVNERMEVRDAVKQRLSNLNFDYTSPYPNFDRSKVKGLVATLTSVPPEHTNQATALEIAAGGKLYNVVVQDERVGKDLLQNGKLKKRVTIIPLNKINAFMLSAQKLAQIEHLAPGKANVALSLIGYPDEVARAMAYVFGDTIICADAESANAVTFGAKVRSVTLNGDVYDPSGMLSGGAPPSGNGILLRVQELSEVERKLNQAQALLAELERGEGAGRERRERWKKLSRDVEMKEHELRLLDEQIGGSNAARLGAEVESHKKAIVELRDAVKAAKNEQKAAEEDVKKLEKDMREFKDNKEGKVSELKSEISRQKSALQKQAVVVKTRQKEHQTALLELEQMENDIQAAEVAIGNALAQIDSLQKDVGKIQAKMADVAARHAKAEARLQEERATLTRFDNELKELDDAIKVQKKGISDAELNVKRLEHEISALEKDKITSAGTMANLEKQYDWIREECQSFGKPGSPYDFVSVDIVALSAKAGELEARQRRMKKKVNHKVMNMIETVEKKEFEIKKMMATVLKDKQKIEDTIAELDRYKRDALQKTWEKVDGDFGAIFAELLPGNFAKLQPPEGQDLMQGLEVKVRLGSVWKQSLIELSGGQRSLIALSLIMALLQFKPAPMYILDEIDAALDLSHTQHIGQLFKNRFKGSQFIVVSLKEGLFTNANVLFRTRFRDGTSIVERTADRSGSSLYHNAQQGDEPENVGSRRSRRTAHVT</sequence>
<evidence type="ECO:0000256" key="4">
    <source>
        <dbReference type="ARBA" id="ARBA00022741"/>
    </source>
</evidence>
<dbReference type="GO" id="GO:0051301">
    <property type="term" value="P:cell division"/>
    <property type="evidence" value="ECO:0007669"/>
    <property type="project" value="UniProtKB-KW"/>
</dbReference>
<dbReference type="InterPro" id="IPR036277">
    <property type="entry name" value="SMC_hinge_sf"/>
</dbReference>
<dbReference type="SUPFAM" id="SSF90257">
    <property type="entry name" value="Myosin rod fragments"/>
    <property type="match status" value="1"/>
</dbReference>
<evidence type="ECO:0000256" key="5">
    <source>
        <dbReference type="ARBA" id="ARBA00022776"/>
    </source>
</evidence>
<name>A0AAD4C856_BOLED</name>
<dbReference type="PIRSF" id="PIRSF005719">
    <property type="entry name" value="SMC"/>
    <property type="match status" value="1"/>
</dbReference>
<dbReference type="AlphaFoldDB" id="A0AAD4C856"/>
<dbReference type="PANTHER" id="PTHR43977">
    <property type="entry name" value="STRUCTURAL MAINTENANCE OF CHROMOSOMES PROTEIN 3"/>
    <property type="match status" value="1"/>
</dbReference>
<proteinExistence type="inferred from homology"/>
<evidence type="ECO:0000256" key="13">
    <source>
        <dbReference type="SAM" id="MobiDB-lite"/>
    </source>
</evidence>
<dbReference type="InterPro" id="IPR024704">
    <property type="entry name" value="SMC"/>
</dbReference>
<evidence type="ECO:0000313" key="16">
    <source>
        <dbReference type="Proteomes" id="UP001194468"/>
    </source>
</evidence>
<dbReference type="Pfam" id="PF06470">
    <property type="entry name" value="SMC_hinge"/>
    <property type="match status" value="1"/>
</dbReference>
<dbReference type="Gene3D" id="3.30.70.1620">
    <property type="match status" value="1"/>
</dbReference>
<keyword evidence="6" id="KW-0067">ATP-binding</keyword>
<evidence type="ECO:0000313" key="15">
    <source>
        <dbReference type="EMBL" id="KAF8452250.1"/>
    </source>
</evidence>
<keyword evidence="8" id="KW-0226">DNA condensation</keyword>
<accession>A0AAD4C856</accession>
<comment type="subcellular location">
    <subcellularLocation>
        <location evidence="1 11">Nucleus</location>
    </subcellularLocation>
</comment>
<dbReference type="InterPro" id="IPR003395">
    <property type="entry name" value="RecF/RecN/SMC_N"/>
</dbReference>
<keyword evidence="4" id="KW-0547">Nucleotide-binding</keyword>
<dbReference type="FunFam" id="3.40.50.300:FF:000278">
    <property type="entry name" value="Structural maintenance of chromosomes 2"/>
    <property type="match status" value="1"/>
</dbReference>
<dbReference type="InterPro" id="IPR027417">
    <property type="entry name" value="P-loop_NTPase"/>
</dbReference>
<dbReference type="Gene3D" id="1.20.1060.20">
    <property type="match status" value="1"/>
</dbReference>
<dbReference type="EMBL" id="WHUW01000001">
    <property type="protein sequence ID" value="KAF8452250.1"/>
    <property type="molecule type" value="Genomic_DNA"/>
</dbReference>
<keyword evidence="9 11" id="KW-0539">Nucleus</keyword>
<dbReference type="CDD" id="cd03273">
    <property type="entry name" value="ABC_SMC2_euk"/>
    <property type="match status" value="1"/>
</dbReference>
<feature type="region of interest" description="Disordered" evidence="13">
    <location>
        <begin position="1175"/>
        <end position="1206"/>
    </location>
</feature>
<reference evidence="15" key="1">
    <citation type="submission" date="2019-10" db="EMBL/GenBank/DDBJ databases">
        <authorList>
            <consortium name="DOE Joint Genome Institute"/>
            <person name="Kuo A."/>
            <person name="Miyauchi S."/>
            <person name="Kiss E."/>
            <person name="Drula E."/>
            <person name="Kohler A."/>
            <person name="Sanchez-Garcia M."/>
            <person name="Andreopoulos B."/>
            <person name="Barry K.W."/>
            <person name="Bonito G."/>
            <person name="Buee M."/>
            <person name="Carver A."/>
            <person name="Chen C."/>
            <person name="Cichocki N."/>
            <person name="Clum A."/>
            <person name="Culley D."/>
            <person name="Crous P.W."/>
            <person name="Fauchery L."/>
            <person name="Girlanda M."/>
            <person name="Hayes R."/>
            <person name="Keri Z."/>
            <person name="LaButti K."/>
            <person name="Lipzen A."/>
            <person name="Lombard V."/>
            <person name="Magnuson J."/>
            <person name="Maillard F."/>
            <person name="Morin E."/>
            <person name="Murat C."/>
            <person name="Nolan M."/>
            <person name="Ohm R."/>
            <person name="Pangilinan J."/>
            <person name="Pereira M."/>
            <person name="Perotto S."/>
            <person name="Peter M."/>
            <person name="Riley R."/>
            <person name="Sitrit Y."/>
            <person name="Stielow B."/>
            <person name="Szollosi G."/>
            <person name="Zifcakova L."/>
            <person name="Stursova M."/>
            <person name="Spatafora J.W."/>
            <person name="Tedersoo L."/>
            <person name="Vaario L.-M."/>
            <person name="Yamada A."/>
            <person name="Yan M."/>
            <person name="Wang P."/>
            <person name="Xu J."/>
            <person name="Bruns T."/>
            <person name="Baldrian P."/>
            <person name="Vilgalys R."/>
            <person name="Henrissat B."/>
            <person name="Grigoriev I.V."/>
            <person name="Hibbett D."/>
            <person name="Nagy L.G."/>
            <person name="Martin F.M."/>
        </authorList>
    </citation>
    <scope>NUCLEOTIDE SEQUENCE</scope>
    <source>
        <strain evidence="15">BED1</strain>
    </source>
</reference>
<comment type="caution">
    <text evidence="15">The sequence shown here is derived from an EMBL/GenBank/DDBJ whole genome shotgun (WGS) entry which is preliminary data.</text>
</comment>
<dbReference type="SUPFAM" id="SSF75553">
    <property type="entry name" value="Smc hinge domain"/>
    <property type="match status" value="1"/>
</dbReference>
<feature type="coiled-coil region" evidence="12">
    <location>
        <begin position="740"/>
        <end position="925"/>
    </location>
</feature>
<dbReference type="GO" id="GO:0005634">
    <property type="term" value="C:nucleus"/>
    <property type="evidence" value="ECO:0007669"/>
    <property type="project" value="UniProtKB-SubCell"/>
</dbReference>
<dbReference type="InterPro" id="IPR010935">
    <property type="entry name" value="SMC_hinge"/>
</dbReference>
<evidence type="ECO:0000256" key="11">
    <source>
        <dbReference type="PIRNR" id="PIRNR005719"/>
    </source>
</evidence>
<dbReference type="GO" id="GO:0007076">
    <property type="term" value="P:mitotic chromosome condensation"/>
    <property type="evidence" value="ECO:0007669"/>
    <property type="project" value="UniProtKB-ARBA"/>
</dbReference>
<feature type="coiled-coil region" evidence="12">
    <location>
        <begin position="253"/>
        <end position="367"/>
    </location>
</feature>
<evidence type="ECO:0000256" key="7">
    <source>
        <dbReference type="ARBA" id="ARBA00023054"/>
    </source>
</evidence>
<evidence type="ECO:0000256" key="1">
    <source>
        <dbReference type="ARBA" id="ARBA00004123"/>
    </source>
</evidence>
<dbReference type="SUPFAM" id="SSF52540">
    <property type="entry name" value="P-loop containing nucleoside triphosphate hydrolases"/>
    <property type="match status" value="1"/>
</dbReference>
<gene>
    <name evidence="15" type="ORF">L210DRAFT_3468072</name>
</gene>
<keyword evidence="7 12" id="KW-0175">Coiled coil</keyword>
<evidence type="ECO:0000256" key="12">
    <source>
        <dbReference type="SAM" id="Coils"/>
    </source>
</evidence>
<dbReference type="GO" id="GO:0005694">
    <property type="term" value="C:chromosome"/>
    <property type="evidence" value="ECO:0007669"/>
    <property type="project" value="InterPro"/>
</dbReference>
<feature type="coiled-coil region" evidence="12">
    <location>
        <begin position="426"/>
        <end position="467"/>
    </location>
</feature>
<evidence type="ECO:0000259" key="14">
    <source>
        <dbReference type="SMART" id="SM00968"/>
    </source>
</evidence>
<evidence type="ECO:0000256" key="3">
    <source>
        <dbReference type="ARBA" id="ARBA00022618"/>
    </source>
</evidence>
<keyword evidence="5" id="KW-0498">Mitosis</keyword>
<dbReference type="Gene3D" id="1.10.287.1490">
    <property type="match status" value="1"/>
</dbReference>
<evidence type="ECO:0000256" key="8">
    <source>
        <dbReference type="ARBA" id="ARBA00023067"/>
    </source>
</evidence>
<protein>
    <recommendedName>
        <fullName evidence="11">Structural maintenance of chromosomes protein</fullName>
    </recommendedName>
</protein>
<dbReference type="FunFam" id="3.40.50.300:FF:000385">
    <property type="entry name" value="Structural maintenance of chromosomes 2"/>
    <property type="match status" value="1"/>
</dbReference>
<evidence type="ECO:0000256" key="2">
    <source>
        <dbReference type="ARBA" id="ARBA00005231"/>
    </source>
</evidence>
<dbReference type="Pfam" id="PF02463">
    <property type="entry name" value="SMC_N"/>
    <property type="match status" value="1"/>
</dbReference>
<dbReference type="GO" id="GO:0016887">
    <property type="term" value="F:ATP hydrolysis activity"/>
    <property type="evidence" value="ECO:0007669"/>
    <property type="project" value="InterPro"/>
</dbReference>
<comment type="similarity">
    <text evidence="2">Belongs to the SMC family. SMC2 subfamily.</text>
</comment>